<accession>A0A8S9X173</accession>
<proteinExistence type="predicted"/>
<dbReference type="EMBL" id="WIXP02000013">
    <property type="protein sequence ID" value="KAF6201325.1"/>
    <property type="molecule type" value="Genomic_DNA"/>
</dbReference>
<name>A0A8S9X173_APOLU</name>
<protein>
    <submittedName>
        <fullName evidence="2">Uncharacterized protein</fullName>
    </submittedName>
</protein>
<gene>
    <name evidence="2" type="ORF">GE061_005773</name>
</gene>
<keyword evidence="3" id="KW-1185">Reference proteome</keyword>
<reference evidence="2" key="1">
    <citation type="journal article" date="2021" name="Mol. Ecol. Resour.">
        <title>Apolygus lucorum genome provides insights into omnivorousness and mesophyll feeding.</title>
        <authorList>
            <person name="Liu Y."/>
            <person name="Liu H."/>
            <person name="Wang H."/>
            <person name="Huang T."/>
            <person name="Liu B."/>
            <person name="Yang B."/>
            <person name="Yin L."/>
            <person name="Li B."/>
            <person name="Zhang Y."/>
            <person name="Zhang S."/>
            <person name="Jiang F."/>
            <person name="Zhang X."/>
            <person name="Ren Y."/>
            <person name="Wang B."/>
            <person name="Wang S."/>
            <person name="Lu Y."/>
            <person name="Wu K."/>
            <person name="Fan W."/>
            <person name="Wang G."/>
        </authorList>
    </citation>
    <scope>NUCLEOTIDE SEQUENCE</scope>
    <source>
        <strain evidence="2">12Hb</strain>
    </source>
</reference>
<dbReference type="AlphaFoldDB" id="A0A8S9X173"/>
<dbReference type="Proteomes" id="UP000466442">
    <property type="component" value="Unassembled WGS sequence"/>
</dbReference>
<feature type="signal peptide" evidence="1">
    <location>
        <begin position="1"/>
        <end position="21"/>
    </location>
</feature>
<evidence type="ECO:0000313" key="3">
    <source>
        <dbReference type="Proteomes" id="UP000466442"/>
    </source>
</evidence>
<comment type="caution">
    <text evidence="2">The sequence shown here is derived from an EMBL/GenBank/DDBJ whole genome shotgun (WGS) entry which is preliminary data.</text>
</comment>
<sequence>MARAAIFVICFISIVFPSVFAGVLQRNIGPPVTKEDAIAKAKMGADLGFNLISTSINMYSASVQYDSSLNAATKQCIVNNLGPVKEAVKVQVQAYLDAVVQRLSATPDAEVRTAFVQIVKELFKDSGTVANIKDNLETELTDVRETCEEQNDNSA</sequence>
<evidence type="ECO:0000313" key="2">
    <source>
        <dbReference type="EMBL" id="KAF6201325.1"/>
    </source>
</evidence>
<keyword evidence="1" id="KW-0732">Signal</keyword>
<feature type="chain" id="PRO_5035868147" evidence="1">
    <location>
        <begin position="22"/>
        <end position="155"/>
    </location>
</feature>
<organism evidence="2 3">
    <name type="scientific">Apolygus lucorum</name>
    <name type="common">Small green plant bug</name>
    <name type="synonym">Lygocoris lucorum</name>
    <dbReference type="NCBI Taxonomy" id="248454"/>
    <lineage>
        <taxon>Eukaryota</taxon>
        <taxon>Metazoa</taxon>
        <taxon>Ecdysozoa</taxon>
        <taxon>Arthropoda</taxon>
        <taxon>Hexapoda</taxon>
        <taxon>Insecta</taxon>
        <taxon>Pterygota</taxon>
        <taxon>Neoptera</taxon>
        <taxon>Paraneoptera</taxon>
        <taxon>Hemiptera</taxon>
        <taxon>Heteroptera</taxon>
        <taxon>Panheteroptera</taxon>
        <taxon>Cimicomorpha</taxon>
        <taxon>Miridae</taxon>
        <taxon>Mirini</taxon>
        <taxon>Apolygus</taxon>
    </lineage>
</organism>
<evidence type="ECO:0000256" key="1">
    <source>
        <dbReference type="SAM" id="SignalP"/>
    </source>
</evidence>